<evidence type="ECO:0000313" key="4">
    <source>
        <dbReference type="Proteomes" id="UP000885826"/>
    </source>
</evidence>
<dbReference type="AlphaFoldDB" id="A0A9C9K0A9"/>
<name>A0A9C9K0A9_UNCW3</name>
<dbReference type="SUPFAM" id="SSF53756">
    <property type="entry name" value="UDP-Glycosyltransferase/glycogen phosphorylase"/>
    <property type="match status" value="1"/>
</dbReference>
<sequence>MKIVFVGQKGVPAKFGGIERHVEELGWRLAERGHSVIVYSRRHYNCFSGIYRNMRVVSLPAIKQKHTEMISHTFLSLFDLLDKKVDIIHIHGVDPALISFIPRLKTKVVVTSHDRAYRREKWGPIAKKFSRMAERVFIVSPHKKIVVSQTLKKYYEEKYDCEVVYIPNGVEIPKEQGSAELGKFGLSKGEYFLFVGRIVPTKGCEILIEAFKRMKTDKKLVFAGGSSYTDSYYERLRRKADKRVLFLGYRYGKELAQLYANAYCFVMPSEVEGLALTLLEAMSYKRCVIYSDIPENVEAARDAGIAFRNKDVDDLAAKIDLALQNPSLCRELGAKARKRVENEYDWDRVVDQTEELYQTLLEE</sequence>
<dbReference type="Pfam" id="PF13439">
    <property type="entry name" value="Glyco_transf_4"/>
    <property type="match status" value="1"/>
</dbReference>
<proteinExistence type="predicted"/>
<feature type="domain" description="Glycosyltransferase subfamily 4-like N-terminal" evidence="2">
    <location>
        <begin position="15"/>
        <end position="171"/>
    </location>
</feature>
<gene>
    <name evidence="3" type="ORF">ENI34_06735</name>
</gene>
<dbReference type="PANTHER" id="PTHR45947:SF3">
    <property type="entry name" value="SULFOQUINOVOSYL TRANSFERASE SQD2"/>
    <property type="match status" value="1"/>
</dbReference>
<dbReference type="EMBL" id="DRIG01000072">
    <property type="protein sequence ID" value="HEC78823.1"/>
    <property type="molecule type" value="Genomic_DNA"/>
</dbReference>
<dbReference type="Proteomes" id="UP000885826">
    <property type="component" value="Unassembled WGS sequence"/>
</dbReference>
<evidence type="ECO:0000259" key="2">
    <source>
        <dbReference type="Pfam" id="PF13439"/>
    </source>
</evidence>
<dbReference type="PANTHER" id="PTHR45947">
    <property type="entry name" value="SULFOQUINOVOSYL TRANSFERASE SQD2"/>
    <property type="match status" value="1"/>
</dbReference>
<dbReference type="Pfam" id="PF00534">
    <property type="entry name" value="Glycos_transf_1"/>
    <property type="match status" value="1"/>
</dbReference>
<dbReference type="GO" id="GO:0016757">
    <property type="term" value="F:glycosyltransferase activity"/>
    <property type="evidence" value="ECO:0007669"/>
    <property type="project" value="InterPro"/>
</dbReference>
<dbReference type="CDD" id="cd03801">
    <property type="entry name" value="GT4_PimA-like"/>
    <property type="match status" value="1"/>
</dbReference>
<dbReference type="InterPro" id="IPR001296">
    <property type="entry name" value="Glyco_trans_1"/>
</dbReference>
<comment type="caution">
    <text evidence="3">The sequence shown here is derived from an EMBL/GenBank/DDBJ whole genome shotgun (WGS) entry which is preliminary data.</text>
</comment>
<dbReference type="InterPro" id="IPR028098">
    <property type="entry name" value="Glyco_trans_4-like_N"/>
</dbReference>
<dbReference type="InterPro" id="IPR050194">
    <property type="entry name" value="Glycosyltransferase_grp1"/>
</dbReference>
<evidence type="ECO:0000313" key="3">
    <source>
        <dbReference type="EMBL" id="HEC78823.1"/>
    </source>
</evidence>
<feature type="domain" description="Glycosyl transferase family 1" evidence="1">
    <location>
        <begin position="187"/>
        <end position="339"/>
    </location>
</feature>
<accession>A0A9C9K0A9</accession>
<evidence type="ECO:0000259" key="1">
    <source>
        <dbReference type="Pfam" id="PF00534"/>
    </source>
</evidence>
<dbReference type="Gene3D" id="3.40.50.2000">
    <property type="entry name" value="Glycogen Phosphorylase B"/>
    <property type="match status" value="2"/>
</dbReference>
<organism evidence="3 4">
    <name type="scientific">candidate division WOR-3 bacterium</name>
    <dbReference type="NCBI Taxonomy" id="2052148"/>
    <lineage>
        <taxon>Bacteria</taxon>
        <taxon>Bacteria division WOR-3</taxon>
    </lineage>
</organism>
<protein>
    <submittedName>
        <fullName evidence="3">Glycosyltransferase</fullName>
    </submittedName>
</protein>
<reference evidence="3" key="1">
    <citation type="journal article" date="2020" name="mSystems">
        <title>Genome- and Community-Level Interaction Insights into Carbon Utilization and Element Cycling Functions of Hydrothermarchaeota in Hydrothermal Sediment.</title>
        <authorList>
            <person name="Zhou Z."/>
            <person name="Liu Y."/>
            <person name="Xu W."/>
            <person name="Pan J."/>
            <person name="Luo Z.H."/>
            <person name="Li M."/>
        </authorList>
    </citation>
    <scope>NUCLEOTIDE SEQUENCE</scope>
    <source>
        <strain evidence="3">HyVt-388</strain>
    </source>
</reference>